<protein>
    <recommendedName>
        <fullName evidence="5">Lipoprotein</fullName>
    </recommendedName>
</protein>
<dbReference type="RefSeq" id="WP_088713201.1">
    <property type="nucleotide sequence ID" value="NZ_NFZT01000001.1"/>
</dbReference>
<dbReference type="PROSITE" id="PS51257">
    <property type="entry name" value="PROKAR_LIPOPROTEIN"/>
    <property type="match status" value="1"/>
</dbReference>
<name>A0A219B8B0_9SPHN</name>
<comment type="caution">
    <text evidence="3">The sequence shown here is derived from an EMBL/GenBank/DDBJ whole genome shotgun (WGS) entry which is preliminary data.</text>
</comment>
<accession>A0A219B8B0</accession>
<feature type="compositionally biased region" description="Basic and acidic residues" evidence="1">
    <location>
        <begin position="141"/>
        <end position="155"/>
    </location>
</feature>
<feature type="region of interest" description="Disordered" evidence="1">
    <location>
        <begin position="141"/>
        <end position="176"/>
    </location>
</feature>
<evidence type="ECO:0000256" key="2">
    <source>
        <dbReference type="SAM" id="SignalP"/>
    </source>
</evidence>
<keyword evidence="4" id="KW-1185">Reference proteome</keyword>
<keyword evidence="2" id="KW-0732">Signal</keyword>
<sequence>MFSLKTAGAVAAGFLAAPALACSCMVPGPMEPANATDVLSEYRIVEGRVAQNIKAPDCEQGPDGRTYQTYVVTGADGESFQVRQEAMEMNGRCQVRSSAACGTTLPPVGRYFLKPLSDGTYRYPLSCDLVEAEAAYRALQEKGSGHDGHEGHERPSQVQGGEQEGIEDPCLTGPRG</sequence>
<gene>
    <name evidence="3" type="ORF">B5C34_14235</name>
</gene>
<evidence type="ECO:0000256" key="1">
    <source>
        <dbReference type="SAM" id="MobiDB-lite"/>
    </source>
</evidence>
<organism evidence="3 4">
    <name type="scientific">Pacificimonas flava</name>
    <dbReference type="NCBI Taxonomy" id="1234595"/>
    <lineage>
        <taxon>Bacteria</taxon>
        <taxon>Pseudomonadati</taxon>
        <taxon>Pseudomonadota</taxon>
        <taxon>Alphaproteobacteria</taxon>
        <taxon>Sphingomonadales</taxon>
        <taxon>Sphingosinicellaceae</taxon>
        <taxon>Pacificimonas</taxon>
    </lineage>
</organism>
<evidence type="ECO:0000313" key="4">
    <source>
        <dbReference type="Proteomes" id="UP000198462"/>
    </source>
</evidence>
<proteinExistence type="predicted"/>
<evidence type="ECO:0008006" key="5">
    <source>
        <dbReference type="Google" id="ProtNLM"/>
    </source>
</evidence>
<reference evidence="4" key="1">
    <citation type="submission" date="2017-05" db="EMBL/GenBank/DDBJ databases">
        <authorList>
            <person name="Lin X."/>
        </authorList>
    </citation>
    <scope>NUCLEOTIDE SEQUENCE [LARGE SCALE GENOMIC DNA]</scope>
    <source>
        <strain evidence="4">JLT2012</strain>
    </source>
</reference>
<dbReference type="Proteomes" id="UP000198462">
    <property type="component" value="Unassembled WGS sequence"/>
</dbReference>
<feature type="chain" id="PRO_5012691045" description="Lipoprotein" evidence="2">
    <location>
        <begin position="22"/>
        <end position="176"/>
    </location>
</feature>
<evidence type="ECO:0000313" key="3">
    <source>
        <dbReference type="EMBL" id="OWV34501.1"/>
    </source>
</evidence>
<dbReference type="EMBL" id="NFZT01000001">
    <property type="protein sequence ID" value="OWV34501.1"/>
    <property type="molecule type" value="Genomic_DNA"/>
</dbReference>
<feature type="signal peptide" evidence="2">
    <location>
        <begin position="1"/>
        <end position="21"/>
    </location>
</feature>
<dbReference type="AlphaFoldDB" id="A0A219B8B0"/>